<dbReference type="GO" id="GO:0002753">
    <property type="term" value="P:cytoplasmic pattern recognition receptor signaling pathway"/>
    <property type="evidence" value="ECO:0000318"/>
    <property type="project" value="GO_Central"/>
</dbReference>
<keyword evidence="5" id="KW-0399">Innate immunity</keyword>
<accession>A0A6I8NTG1</accession>
<dbReference type="Pfam" id="PF18119">
    <property type="entry name" value="RIG-I_C"/>
    <property type="match status" value="1"/>
</dbReference>
<dbReference type="AlphaFoldDB" id="A0A6I8NTG1"/>
<protein>
    <recommendedName>
        <fullName evidence="3">RNA helicase</fullName>
        <ecNumber evidence="3">3.6.4.13</ecNumber>
    </recommendedName>
</protein>
<dbReference type="InterPro" id="IPR006935">
    <property type="entry name" value="Helicase/UvrB_N"/>
</dbReference>
<dbReference type="GO" id="GO:1900246">
    <property type="term" value="P:positive regulation of RIG-I signaling pathway"/>
    <property type="evidence" value="ECO:0007669"/>
    <property type="project" value="Ensembl"/>
</dbReference>
<keyword evidence="8" id="KW-0378">Hydrolase</keyword>
<dbReference type="GO" id="GO:0003725">
    <property type="term" value="F:double-stranded RNA binding"/>
    <property type="evidence" value="ECO:0000318"/>
    <property type="project" value="GO_Central"/>
</dbReference>
<evidence type="ECO:0000256" key="7">
    <source>
        <dbReference type="ARBA" id="ARBA00022741"/>
    </source>
</evidence>
<dbReference type="OMA" id="IFYEPVP"/>
<keyword evidence="7" id="KW-0547">Nucleotide-binding</keyword>
<dbReference type="SUPFAM" id="SSF52540">
    <property type="entry name" value="P-loop containing nucleoside triphosphate hydrolases"/>
    <property type="match status" value="2"/>
</dbReference>
<reference evidence="19" key="3">
    <citation type="submission" date="2025-09" db="UniProtKB">
        <authorList>
            <consortium name="Ensembl"/>
        </authorList>
    </citation>
    <scope>IDENTIFICATION</scope>
    <source>
        <strain evidence="19">Glennie</strain>
    </source>
</reference>
<keyword evidence="11" id="KW-0067">ATP-binding</keyword>
<dbReference type="RefSeq" id="XP_028930332.1">
    <property type="nucleotide sequence ID" value="XM_029074499.2"/>
</dbReference>
<dbReference type="Gene3D" id="1.20.1320.30">
    <property type="match status" value="1"/>
</dbReference>
<proteinExistence type="inferred from homology"/>
<dbReference type="InterPro" id="IPR027417">
    <property type="entry name" value="P-loop_NTPase"/>
</dbReference>
<evidence type="ECO:0000256" key="14">
    <source>
        <dbReference type="ARBA" id="ARBA00023118"/>
    </source>
</evidence>
<dbReference type="Gene3D" id="3.40.50.300">
    <property type="entry name" value="P-loop containing nucleotide triphosphate hydrolases"/>
    <property type="match status" value="2"/>
</dbReference>
<dbReference type="SMART" id="SM00490">
    <property type="entry name" value="HELICc"/>
    <property type="match status" value="1"/>
</dbReference>
<keyword evidence="4" id="KW-0963">Cytoplasm</keyword>
<reference evidence="19 20" key="1">
    <citation type="journal article" date="2008" name="Nature">
        <title>Genome analysis of the platypus reveals unique signatures of evolution.</title>
        <authorList>
            <person name="Warren W.C."/>
            <person name="Hillier L.W."/>
            <person name="Marshall Graves J.A."/>
            <person name="Birney E."/>
            <person name="Ponting C.P."/>
            <person name="Grutzner F."/>
            <person name="Belov K."/>
            <person name="Miller W."/>
            <person name="Clarke L."/>
            <person name="Chinwalla A.T."/>
            <person name="Yang S.P."/>
            <person name="Heger A."/>
            <person name="Locke D.P."/>
            <person name="Miethke P."/>
            <person name="Waters P.D."/>
            <person name="Veyrunes F."/>
            <person name="Fulton L."/>
            <person name="Fulton B."/>
            <person name="Graves T."/>
            <person name="Wallis J."/>
            <person name="Puente X.S."/>
            <person name="Lopez-Otin C."/>
            <person name="Ordonez G.R."/>
            <person name="Eichler E.E."/>
            <person name="Chen L."/>
            <person name="Cheng Z."/>
            <person name="Deakin J.E."/>
            <person name="Alsop A."/>
            <person name="Thompson K."/>
            <person name="Kirby P."/>
            <person name="Papenfuss A.T."/>
            <person name="Wakefield M.J."/>
            <person name="Olender T."/>
            <person name="Lancet D."/>
            <person name="Huttley G.A."/>
            <person name="Smit A.F."/>
            <person name="Pask A."/>
            <person name="Temple-Smith P."/>
            <person name="Batzer M.A."/>
            <person name="Walker J.A."/>
            <person name="Konkel M.K."/>
            <person name="Harris R.S."/>
            <person name="Whittington C.M."/>
            <person name="Wong E.S."/>
            <person name="Gemmell N.J."/>
            <person name="Buschiazzo E."/>
            <person name="Vargas Jentzsch I.M."/>
            <person name="Merkel A."/>
            <person name="Schmitz J."/>
            <person name="Zemann A."/>
            <person name="Churakov G."/>
            <person name="Kriegs J.O."/>
            <person name="Brosius J."/>
            <person name="Murchison E.P."/>
            <person name="Sachidanandam R."/>
            <person name="Smith C."/>
            <person name="Hannon G.J."/>
            <person name="Tsend-Ayush E."/>
            <person name="McMillan D."/>
            <person name="Attenborough R."/>
            <person name="Rens W."/>
            <person name="Ferguson-Smith M."/>
            <person name="Lefevre C.M."/>
            <person name="Sharp J.A."/>
            <person name="Nicholas K.R."/>
            <person name="Ray D.A."/>
            <person name="Kube M."/>
            <person name="Reinhardt R."/>
            <person name="Pringle T.H."/>
            <person name="Taylor J."/>
            <person name="Jones R.C."/>
            <person name="Nixon B."/>
            <person name="Dacheux J.L."/>
            <person name="Niwa H."/>
            <person name="Sekita Y."/>
            <person name="Huang X."/>
            <person name="Stark A."/>
            <person name="Kheradpour P."/>
            <person name="Kellis M."/>
            <person name="Flicek P."/>
            <person name="Chen Y."/>
            <person name="Webber C."/>
            <person name="Hardison R."/>
            <person name="Nelson J."/>
            <person name="Hallsworth-Pepin K."/>
            <person name="Delehaunty K."/>
            <person name="Markovic C."/>
            <person name="Minx P."/>
            <person name="Feng Y."/>
            <person name="Kremitzki C."/>
            <person name="Mitreva M."/>
            <person name="Glasscock J."/>
            <person name="Wylie T."/>
            <person name="Wohldmann P."/>
            <person name="Thiru P."/>
            <person name="Nhan M.N."/>
            <person name="Pohl C.S."/>
            <person name="Smith S.M."/>
            <person name="Hou S."/>
            <person name="Nefedov M."/>
            <person name="de Jong P.J."/>
            <person name="Renfree M.B."/>
            <person name="Mardis E.R."/>
            <person name="Wilson R.K."/>
        </authorList>
    </citation>
    <scope>NUCLEOTIDE SEQUENCE [LARGE SCALE GENOMIC DNA]</scope>
    <source>
        <strain evidence="19 20">Glennie</strain>
    </source>
</reference>
<keyword evidence="12" id="KW-0391">Immunity</keyword>
<evidence type="ECO:0000256" key="6">
    <source>
        <dbReference type="ARBA" id="ARBA00022723"/>
    </source>
</evidence>
<gene>
    <name evidence="19" type="primary">DHX58</name>
</gene>
<dbReference type="GO" id="GO:0003727">
    <property type="term" value="F:single-stranded RNA binding"/>
    <property type="evidence" value="ECO:0000318"/>
    <property type="project" value="GO_Central"/>
</dbReference>
<keyword evidence="20" id="KW-1185">Reference proteome</keyword>
<dbReference type="GO" id="GO:0008270">
    <property type="term" value="F:zinc ion binding"/>
    <property type="evidence" value="ECO:0000318"/>
    <property type="project" value="GO_Central"/>
</dbReference>
<keyword evidence="6" id="KW-0479">Metal-binding</keyword>
<keyword evidence="9" id="KW-0347">Helicase</keyword>
<dbReference type="PANTHER" id="PTHR14074">
    <property type="entry name" value="HELICASE WITH DEATH DOMAIN-RELATED"/>
    <property type="match status" value="1"/>
</dbReference>
<organism evidence="19 20">
    <name type="scientific">Ornithorhynchus anatinus</name>
    <name type="common">Duckbill platypus</name>
    <dbReference type="NCBI Taxonomy" id="9258"/>
    <lineage>
        <taxon>Eukaryota</taxon>
        <taxon>Metazoa</taxon>
        <taxon>Chordata</taxon>
        <taxon>Craniata</taxon>
        <taxon>Vertebrata</taxon>
        <taxon>Euteleostomi</taxon>
        <taxon>Mammalia</taxon>
        <taxon>Monotremata</taxon>
        <taxon>Ornithorhynchidae</taxon>
        <taxon>Ornithorhynchus</taxon>
    </lineage>
</organism>
<dbReference type="KEGG" id="oaa:100084566"/>
<dbReference type="GO" id="GO:0003724">
    <property type="term" value="F:RNA helicase activity"/>
    <property type="evidence" value="ECO:0007669"/>
    <property type="project" value="UniProtKB-EC"/>
</dbReference>
<evidence type="ECO:0000256" key="3">
    <source>
        <dbReference type="ARBA" id="ARBA00012552"/>
    </source>
</evidence>
<dbReference type="EC" id="3.6.4.13" evidence="3"/>
<dbReference type="GO" id="GO:0039534">
    <property type="term" value="P:negative regulation of MDA-5 signaling pathway"/>
    <property type="evidence" value="ECO:0007669"/>
    <property type="project" value="Ensembl"/>
</dbReference>
<dbReference type="CTD" id="79132"/>
<dbReference type="InterPro" id="IPR014001">
    <property type="entry name" value="Helicase_ATP-bd"/>
</dbReference>
<keyword evidence="14" id="KW-0051">Antiviral defense</keyword>
<dbReference type="Pfam" id="PF04851">
    <property type="entry name" value="ResIII"/>
    <property type="match status" value="1"/>
</dbReference>
<dbReference type="GO" id="GO:0045824">
    <property type="term" value="P:negative regulation of innate immune response"/>
    <property type="evidence" value="ECO:0007669"/>
    <property type="project" value="Ensembl"/>
</dbReference>
<dbReference type="InterPro" id="IPR038557">
    <property type="entry name" value="RLR_C_sf"/>
</dbReference>
<dbReference type="InParanoid" id="A0A6I8NTG1"/>
<evidence type="ECO:0000313" key="19">
    <source>
        <dbReference type="Ensembl" id="ENSOANP00000044306.1"/>
    </source>
</evidence>
<evidence type="ECO:0000256" key="15">
    <source>
        <dbReference type="ARBA" id="ARBA00049390"/>
    </source>
</evidence>
<evidence type="ECO:0000256" key="1">
    <source>
        <dbReference type="ARBA" id="ARBA00004496"/>
    </source>
</evidence>
<dbReference type="GO" id="GO:0032480">
    <property type="term" value="P:negative regulation of type I interferon production"/>
    <property type="evidence" value="ECO:0007669"/>
    <property type="project" value="Ensembl"/>
</dbReference>
<dbReference type="Pfam" id="PF11648">
    <property type="entry name" value="RIG-I_C-RD"/>
    <property type="match status" value="1"/>
</dbReference>
<evidence type="ECO:0000259" key="16">
    <source>
        <dbReference type="PROSITE" id="PS51192"/>
    </source>
</evidence>
<dbReference type="GeneTree" id="ENSGT00940000153173"/>
<keyword evidence="13" id="KW-0694">RNA-binding</keyword>
<dbReference type="PROSITE" id="PS51789">
    <property type="entry name" value="RLR_CTR"/>
    <property type="match status" value="1"/>
</dbReference>
<dbReference type="GO" id="GO:0009617">
    <property type="term" value="P:response to bacterium"/>
    <property type="evidence" value="ECO:0007669"/>
    <property type="project" value="Ensembl"/>
</dbReference>
<dbReference type="GO" id="GO:0003677">
    <property type="term" value="F:DNA binding"/>
    <property type="evidence" value="ECO:0007669"/>
    <property type="project" value="InterPro"/>
</dbReference>
<evidence type="ECO:0000256" key="10">
    <source>
        <dbReference type="ARBA" id="ARBA00022833"/>
    </source>
</evidence>
<dbReference type="GeneID" id="100084566"/>
<dbReference type="Pfam" id="PF00271">
    <property type="entry name" value="Helicase_C"/>
    <property type="match status" value="1"/>
</dbReference>
<evidence type="ECO:0000256" key="13">
    <source>
        <dbReference type="ARBA" id="ARBA00022884"/>
    </source>
</evidence>
<evidence type="ECO:0000313" key="20">
    <source>
        <dbReference type="Proteomes" id="UP000002279"/>
    </source>
</evidence>
<dbReference type="GO" id="GO:0032481">
    <property type="term" value="P:positive regulation of type I interferon production"/>
    <property type="evidence" value="ECO:0007669"/>
    <property type="project" value="Ensembl"/>
</dbReference>
<reference evidence="19" key="2">
    <citation type="submission" date="2025-08" db="UniProtKB">
        <authorList>
            <consortium name="Ensembl"/>
        </authorList>
    </citation>
    <scope>IDENTIFICATION</scope>
    <source>
        <strain evidence="19">Glennie</strain>
    </source>
</reference>
<evidence type="ECO:0000259" key="18">
    <source>
        <dbReference type="PROSITE" id="PS51789"/>
    </source>
</evidence>
<evidence type="ECO:0000256" key="9">
    <source>
        <dbReference type="ARBA" id="ARBA00022806"/>
    </source>
</evidence>
<comment type="catalytic activity">
    <reaction evidence="15">
        <text>ATP + H2O = ADP + phosphate + H(+)</text>
        <dbReference type="Rhea" id="RHEA:13065"/>
        <dbReference type="ChEBI" id="CHEBI:15377"/>
        <dbReference type="ChEBI" id="CHEBI:15378"/>
        <dbReference type="ChEBI" id="CHEBI:30616"/>
        <dbReference type="ChEBI" id="CHEBI:43474"/>
        <dbReference type="ChEBI" id="CHEBI:456216"/>
        <dbReference type="EC" id="3.6.4.13"/>
    </reaction>
    <physiologicalReaction direction="left-to-right" evidence="15">
        <dbReference type="Rhea" id="RHEA:13066"/>
    </physiologicalReaction>
</comment>
<name>A0A6I8NTG1_ORNAN</name>
<keyword evidence="10" id="KW-0862">Zinc</keyword>
<evidence type="ECO:0000256" key="2">
    <source>
        <dbReference type="ARBA" id="ARBA00006866"/>
    </source>
</evidence>
<evidence type="ECO:0000256" key="11">
    <source>
        <dbReference type="ARBA" id="ARBA00022840"/>
    </source>
</evidence>
<evidence type="ECO:0000256" key="8">
    <source>
        <dbReference type="ARBA" id="ARBA00022801"/>
    </source>
</evidence>
<evidence type="ECO:0000256" key="12">
    <source>
        <dbReference type="ARBA" id="ARBA00022859"/>
    </source>
</evidence>
<dbReference type="GO" id="GO:0140374">
    <property type="term" value="P:antiviral innate immune response"/>
    <property type="evidence" value="ECO:0000318"/>
    <property type="project" value="GO_Central"/>
</dbReference>
<dbReference type="Gene3D" id="2.170.150.30">
    <property type="entry name" value="RIG-I-like receptor, C-terminal regulatory domain"/>
    <property type="match status" value="1"/>
</dbReference>
<dbReference type="InterPro" id="IPR051363">
    <property type="entry name" value="RLR_Helicase"/>
</dbReference>
<dbReference type="InterPro" id="IPR041204">
    <property type="entry name" value="RIG-I-like_C"/>
</dbReference>
<feature type="domain" description="RLR CTR" evidence="18">
    <location>
        <begin position="555"/>
        <end position="682"/>
    </location>
</feature>
<feature type="domain" description="Helicase C-terminal" evidence="17">
    <location>
        <begin position="362"/>
        <end position="527"/>
    </location>
</feature>
<dbReference type="GO" id="GO:0016887">
    <property type="term" value="F:ATP hydrolysis activity"/>
    <property type="evidence" value="ECO:0007669"/>
    <property type="project" value="Ensembl"/>
</dbReference>
<dbReference type="GO" id="GO:1900245">
    <property type="term" value="P:positive regulation of MDA-5 signaling pathway"/>
    <property type="evidence" value="ECO:0007669"/>
    <property type="project" value="Ensembl"/>
</dbReference>
<dbReference type="Ensembl" id="ENSOANT00000060065.1">
    <property type="protein sequence ID" value="ENSOANP00000044306.1"/>
    <property type="gene ID" value="ENSOANG00000043287.1"/>
</dbReference>
<evidence type="ECO:0000259" key="17">
    <source>
        <dbReference type="PROSITE" id="PS51194"/>
    </source>
</evidence>
<comment type="similarity">
    <text evidence="2">Belongs to the helicase family. RLR subfamily.</text>
</comment>
<dbReference type="PROSITE" id="PS51192">
    <property type="entry name" value="HELICASE_ATP_BIND_1"/>
    <property type="match status" value="1"/>
</dbReference>
<dbReference type="InterPro" id="IPR021673">
    <property type="entry name" value="RLR_CTR"/>
</dbReference>
<comment type="subcellular location">
    <subcellularLocation>
        <location evidence="1">Cytoplasm</location>
    </subcellularLocation>
</comment>
<dbReference type="Bgee" id="ENSOANG00000043287">
    <property type="expression patterns" value="Expressed in liver and 6 other cell types or tissues"/>
</dbReference>
<dbReference type="PROSITE" id="PS51194">
    <property type="entry name" value="HELICASE_CTER"/>
    <property type="match status" value="1"/>
</dbReference>
<dbReference type="InterPro" id="IPR001650">
    <property type="entry name" value="Helicase_C-like"/>
</dbReference>
<evidence type="ECO:0000256" key="4">
    <source>
        <dbReference type="ARBA" id="ARBA00022490"/>
    </source>
</evidence>
<dbReference type="FunCoup" id="A0A6I8NTG1">
    <property type="interactions" value="363"/>
</dbReference>
<dbReference type="PANTHER" id="PTHR14074:SF7">
    <property type="entry name" value="ATP-DEPENDENT RNA HELICASE DHX58"/>
    <property type="match status" value="1"/>
</dbReference>
<dbReference type="GO" id="GO:0039536">
    <property type="term" value="P:negative regulation of RIG-I signaling pathway"/>
    <property type="evidence" value="ECO:0000318"/>
    <property type="project" value="GO_Central"/>
</dbReference>
<dbReference type="GO" id="GO:0005737">
    <property type="term" value="C:cytoplasm"/>
    <property type="evidence" value="ECO:0000318"/>
    <property type="project" value="GO_Central"/>
</dbReference>
<evidence type="ECO:0000256" key="5">
    <source>
        <dbReference type="ARBA" id="ARBA00022588"/>
    </source>
</evidence>
<sequence length="687" mass="77146">METPEGKDPSGMELRPYQREVVRPAMAGHNVIIWMPTGSGKTRAAAYVSKHHLDTRDRGKVAVLVNKVPLVSQHSQEFSRFLNPRWTVSGLSGNSGQGPGFGFVARTHDLIICTAELLHNALGSTEEDGHVDLQDFSLLVVDECHHTHKGTVYNAILGRFLEHKLRGETPLPQILGLTASPGTGGASTLAKAKEHVLQLCANLDTWRILSPREHQLQLETWSPQPQKRYDVCQKRDKDPFGDLLKQLMDRIHEFLGESGLSRDYGTQAYEQQVTELSKQGAKEFCPHRRVCALHLRRYHDALLVHGAVRMVDALETLTDFYKMERGTKGLVLPSKSWLLALFDEHKGELARLAQDVRYENPKLKVLEEVLREQFEGSDTSTRGIIFTRTRQSAHALLHWLLAQPSLQALGIQAAVLTGAGQGSQTRPMTQKCQMTVIQQFRAGTLNLLLSTSVAEEGLDIPQCNMVVRYGLLTNEIAMVQARGRARAENSLYSFVANEGSREVRREEVNEALETLMEEAVAEVQAMPEDIYRAQILKLQREAVEQRQAQATKKEAQRNQFRPSTVRLHCINCTCPVAKGSDLRLLEGTHRVNVNPGFRLLYHASPRSVTIDRVFRDWIPGGAISCKACGQLWGMEMIYKSVKLPALSIKNFVLETPAGRFPIKQWSRVPFAVDDFDYIQHLTNQHDG</sequence>
<dbReference type="SMART" id="SM00487">
    <property type="entry name" value="DEXDc"/>
    <property type="match status" value="1"/>
</dbReference>
<dbReference type="OrthoDB" id="416741at2759"/>
<dbReference type="GO" id="GO:0005524">
    <property type="term" value="F:ATP binding"/>
    <property type="evidence" value="ECO:0007669"/>
    <property type="project" value="UniProtKB-KW"/>
</dbReference>
<dbReference type="Proteomes" id="UP000002279">
    <property type="component" value="Chromosome 11"/>
</dbReference>
<feature type="domain" description="Helicase ATP-binding" evidence="16">
    <location>
        <begin position="22"/>
        <end position="199"/>
    </location>
</feature>